<organism evidence="2 3">
    <name type="scientific">Chloebia gouldiae</name>
    <name type="common">Gouldian finch</name>
    <name type="synonym">Erythrura gouldiae</name>
    <dbReference type="NCBI Taxonomy" id="44316"/>
    <lineage>
        <taxon>Eukaryota</taxon>
        <taxon>Metazoa</taxon>
        <taxon>Chordata</taxon>
        <taxon>Craniata</taxon>
        <taxon>Vertebrata</taxon>
        <taxon>Euteleostomi</taxon>
        <taxon>Archelosauria</taxon>
        <taxon>Archosauria</taxon>
        <taxon>Dinosauria</taxon>
        <taxon>Saurischia</taxon>
        <taxon>Theropoda</taxon>
        <taxon>Coelurosauria</taxon>
        <taxon>Aves</taxon>
        <taxon>Neognathae</taxon>
        <taxon>Neoaves</taxon>
        <taxon>Telluraves</taxon>
        <taxon>Australaves</taxon>
        <taxon>Passeriformes</taxon>
        <taxon>Passeroidea</taxon>
        <taxon>Passeridae</taxon>
        <taxon>Chloebia</taxon>
    </lineage>
</organism>
<dbReference type="EMBL" id="QUSF01000125">
    <property type="protein sequence ID" value="RLV90349.1"/>
    <property type="molecule type" value="Genomic_DNA"/>
</dbReference>
<dbReference type="Proteomes" id="UP000276834">
    <property type="component" value="Unassembled WGS sequence"/>
</dbReference>
<evidence type="ECO:0000313" key="2">
    <source>
        <dbReference type="EMBL" id="RLV90349.1"/>
    </source>
</evidence>
<reference evidence="2 3" key="1">
    <citation type="journal article" date="2018" name="Proc. R. Soc. B">
        <title>A non-coding region near Follistatin controls head colour polymorphism in the Gouldian finch.</title>
        <authorList>
            <person name="Toomey M.B."/>
            <person name="Marques C.I."/>
            <person name="Andrade P."/>
            <person name="Araujo P.M."/>
            <person name="Sabatino S."/>
            <person name="Gazda M.A."/>
            <person name="Afonso S."/>
            <person name="Lopes R.J."/>
            <person name="Corbo J.C."/>
            <person name="Carneiro M."/>
        </authorList>
    </citation>
    <scope>NUCLEOTIDE SEQUENCE [LARGE SCALE GENOMIC DNA]</scope>
    <source>
        <strain evidence="2">Red01</strain>
        <tissue evidence="2">Muscle</tissue>
    </source>
</reference>
<dbReference type="AlphaFoldDB" id="A0A3L8RZL4"/>
<sequence length="110" mass="12365">MSKSVPGQRPDSLRTWSLEDDKPNGKAVTAAQHSYHPSHACLEQHSHILHWITPHLCVAMMDKTHHGESSPYQMEKLLFPSPTWNDSAQPSVSDSTEKMTAICLNIVFIM</sequence>
<evidence type="ECO:0000256" key="1">
    <source>
        <dbReference type="SAM" id="MobiDB-lite"/>
    </source>
</evidence>
<gene>
    <name evidence="2" type="ORF">DV515_00014472</name>
</gene>
<keyword evidence="3" id="KW-1185">Reference proteome</keyword>
<evidence type="ECO:0000313" key="3">
    <source>
        <dbReference type="Proteomes" id="UP000276834"/>
    </source>
</evidence>
<feature type="region of interest" description="Disordered" evidence="1">
    <location>
        <begin position="1"/>
        <end position="31"/>
    </location>
</feature>
<proteinExistence type="predicted"/>
<accession>A0A3L8RZL4</accession>
<name>A0A3L8RZL4_CHLGU</name>
<comment type="caution">
    <text evidence="2">The sequence shown here is derived from an EMBL/GenBank/DDBJ whole genome shotgun (WGS) entry which is preliminary data.</text>
</comment>
<protein>
    <submittedName>
        <fullName evidence="2">Uncharacterized protein</fullName>
    </submittedName>
</protein>